<dbReference type="GO" id="GO:0016787">
    <property type="term" value="F:hydrolase activity"/>
    <property type="evidence" value="ECO:0007669"/>
    <property type="project" value="UniProtKB-KW"/>
</dbReference>
<dbReference type="SUPFAM" id="SSF55811">
    <property type="entry name" value="Nudix"/>
    <property type="match status" value="1"/>
</dbReference>
<evidence type="ECO:0000313" key="4">
    <source>
        <dbReference type="Proteomes" id="UP000179005"/>
    </source>
</evidence>
<dbReference type="Proteomes" id="UP000179005">
    <property type="component" value="Unassembled WGS sequence"/>
</dbReference>
<evidence type="ECO:0000256" key="1">
    <source>
        <dbReference type="ARBA" id="ARBA00022801"/>
    </source>
</evidence>
<dbReference type="Pfam" id="PF00293">
    <property type="entry name" value="NUDIX"/>
    <property type="match status" value="1"/>
</dbReference>
<protein>
    <recommendedName>
        <fullName evidence="2">Nudix hydrolase domain-containing protein</fullName>
    </recommendedName>
</protein>
<dbReference type="InterPro" id="IPR020476">
    <property type="entry name" value="Nudix_hydrolase"/>
</dbReference>
<dbReference type="InterPro" id="IPR000086">
    <property type="entry name" value="NUDIX_hydrolase_dom"/>
</dbReference>
<feature type="domain" description="Nudix hydrolase" evidence="2">
    <location>
        <begin position="12"/>
        <end position="161"/>
    </location>
</feature>
<evidence type="ECO:0000259" key="2">
    <source>
        <dbReference type="PROSITE" id="PS51462"/>
    </source>
</evidence>
<dbReference type="PANTHER" id="PTHR43736">
    <property type="entry name" value="ADP-RIBOSE PYROPHOSPHATASE"/>
    <property type="match status" value="1"/>
</dbReference>
<name>A0A1F4VC87_UNCKA</name>
<organism evidence="3 4">
    <name type="scientific">candidate division WWE3 bacterium RIFCSPHIGHO2_01_FULL_48_15</name>
    <dbReference type="NCBI Taxonomy" id="1802619"/>
    <lineage>
        <taxon>Bacteria</taxon>
        <taxon>Katanobacteria</taxon>
    </lineage>
</organism>
<dbReference type="Gene3D" id="3.90.79.10">
    <property type="entry name" value="Nucleoside Triphosphate Pyrophosphohydrolase"/>
    <property type="match status" value="1"/>
</dbReference>
<dbReference type="STRING" id="1802619.A2797_02770"/>
<keyword evidence="1" id="KW-0378">Hydrolase</keyword>
<gene>
    <name evidence="3" type="ORF">A2797_02770</name>
</gene>
<dbReference type="InterPro" id="IPR015797">
    <property type="entry name" value="NUDIX_hydrolase-like_dom_sf"/>
</dbReference>
<dbReference type="PRINTS" id="PR00502">
    <property type="entry name" value="NUDIXFAMILY"/>
</dbReference>
<proteinExistence type="predicted"/>
<dbReference type="EMBL" id="MEVC01000016">
    <property type="protein sequence ID" value="OGC54739.1"/>
    <property type="molecule type" value="Genomic_DNA"/>
</dbReference>
<comment type="caution">
    <text evidence="3">The sequence shown here is derived from an EMBL/GenBank/DDBJ whole genome shotgun (WGS) entry which is preliminary data.</text>
</comment>
<dbReference type="PANTHER" id="PTHR43736:SF1">
    <property type="entry name" value="DIHYDRONEOPTERIN TRIPHOSPHATE DIPHOSPHATASE"/>
    <property type="match status" value="1"/>
</dbReference>
<accession>A0A1F4VC87</accession>
<dbReference type="AlphaFoldDB" id="A0A1F4VC87"/>
<reference evidence="3 4" key="1">
    <citation type="journal article" date="2016" name="Nat. Commun.">
        <title>Thousands of microbial genomes shed light on interconnected biogeochemical processes in an aquifer system.</title>
        <authorList>
            <person name="Anantharaman K."/>
            <person name="Brown C.T."/>
            <person name="Hug L.A."/>
            <person name="Sharon I."/>
            <person name="Castelle C.J."/>
            <person name="Probst A.J."/>
            <person name="Thomas B.C."/>
            <person name="Singh A."/>
            <person name="Wilkins M.J."/>
            <person name="Karaoz U."/>
            <person name="Brodie E.L."/>
            <person name="Williams K.H."/>
            <person name="Hubbard S.S."/>
            <person name="Banfield J.F."/>
        </authorList>
    </citation>
    <scope>NUCLEOTIDE SEQUENCE [LARGE SCALE GENOMIC DNA]</scope>
</reference>
<dbReference type="PROSITE" id="PS51462">
    <property type="entry name" value="NUDIX"/>
    <property type="match status" value="1"/>
</dbReference>
<sequence length="162" mass="18996">MKKRAKRAQRPKVILAARGVLQRSRDKKILLLKRSRRDGWAAGRWELPGGKFEPGQSLLRILKGEMMELLKRVLKREIDEETSLKVSRRWIIPLRRYERADRVGRSAGSRYSETVFQCTRFSGKVKLSKEHESYRWVTVEEALGGRLRLTTDARKALEFMLE</sequence>
<evidence type="ECO:0000313" key="3">
    <source>
        <dbReference type="EMBL" id="OGC54739.1"/>
    </source>
</evidence>